<keyword evidence="2" id="KW-1133">Transmembrane helix</keyword>
<evidence type="ECO:0000313" key="4">
    <source>
        <dbReference type="Proteomes" id="UP000239297"/>
    </source>
</evidence>
<evidence type="ECO:0000256" key="1">
    <source>
        <dbReference type="SAM" id="MobiDB-lite"/>
    </source>
</evidence>
<name>A0A2S5IY81_9MICC</name>
<dbReference type="OrthoDB" id="3748887at2"/>
<keyword evidence="2" id="KW-0472">Membrane</keyword>
<dbReference type="AlphaFoldDB" id="A0A2S5IY81"/>
<organism evidence="3 4">
    <name type="scientific">Arthrobacter pityocampae</name>
    <dbReference type="NCBI Taxonomy" id="547334"/>
    <lineage>
        <taxon>Bacteria</taxon>
        <taxon>Bacillati</taxon>
        <taxon>Actinomycetota</taxon>
        <taxon>Actinomycetes</taxon>
        <taxon>Micrococcales</taxon>
        <taxon>Micrococcaceae</taxon>
        <taxon>Arthrobacter</taxon>
    </lineage>
</organism>
<sequence length="91" mass="9809">MMSGYGQGMGWLWLWIPLLLIGVALLVLLAVRVFGGGIRDGYGPPGRPGPGGPPPAGGSRAREILDERFARGELTADQYREYLEVLGEGRQ</sequence>
<feature type="transmembrane region" description="Helical" evidence="2">
    <location>
        <begin position="12"/>
        <end position="31"/>
    </location>
</feature>
<proteinExistence type="predicted"/>
<accession>A0A2S5IY81</accession>
<feature type="compositionally biased region" description="Pro residues" evidence="1">
    <location>
        <begin position="45"/>
        <end position="56"/>
    </location>
</feature>
<gene>
    <name evidence="3" type="ORF">C4K88_07660</name>
</gene>
<dbReference type="RefSeq" id="WP_104121042.1">
    <property type="nucleotide sequence ID" value="NZ_PRKW01000003.1"/>
</dbReference>
<keyword evidence="2" id="KW-0812">Transmembrane</keyword>
<dbReference type="Proteomes" id="UP000239297">
    <property type="component" value="Unassembled WGS sequence"/>
</dbReference>
<evidence type="ECO:0008006" key="5">
    <source>
        <dbReference type="Google" id="ProtNLM"/>
    </source>
</evidence>
<comment type="caution">
    <text evidence="3">The sequence shown here is derived from an EMBL/GenBank/DDBJ whole genome shotgun (WGS) entry which is preliminary data.</text>
</comment>
<keyword evidence="4" id="KW-1185">Reference proteome</keyword>
<dbReference type="EMBL" id="PRKW01000003">
    <property type="protein sequence ID" value="PPB49556.1"/>
    <property type="molecule type" value="Genomic_DNA"/>
</dbReference>
<feature type="region of interest" description="Disordered" evidence="1">
    <location>
        <begin position="40"/>
        <end position="60"/>
    </location>
</feature>
<evidence type="ECO:0000256" key="2">
    <source>
        <dbReference type="SAM" id="Phobius"/>
    </source>
</evidence>
<reference evidence="3 4" key="1">
    <citation type="journal article" date="2014" name="Int. J. Syst. Evol. Microbiol.">
        <title>Arthrobacter pityocampae sp. nov., isolated from Thaumetopoea pityocampa (Lep., Thaumetopoeidae).</title>
        <authorList>
            <person name="Ince I.A."/>
            <person name="Demirbag Z."/>
            <person name="Kati H."/>
        </authorList>
    </citation>
    <scope>NUCLEOTIDE SEQUENCE [LARGE SCALE GENOMIC DNA]</scope>
    <source>
        <strain evidence="3 4">Tp2</strain>
    </source>
</reference>
<evidence type="ECO:0000313" key="3">
    <source>
        <dbReference type="EMBL" id="PPB49556.1"/>
    </source>
</evidence>
<protein>
    <recommendedName>
        <fullName evidence="5">SHOCT domain-containing protein</fullName>
    </recommendedName>
</protein>